<keyword evidence="2" id="KW-1185">Reference proteome</keyword>
<sequence length="151" mass="17242">MVKDNNDNIVQRDDMNDKIIDFEVRGLNVEVTEHNIHVPNAKAMLETIISECMGKPYKDIQEMSNGVTLSFPNITNQDELMRDDMNDKIIDFEVRGLNVEVTEHNIHVPNAKAMLETIISECMGKPYKDIQEMSNGVTLSFPNITNQDELM</sequence>
<dbReference type="Proteomes" id="UP000728032">
    <property type="component" value="Unassembled WGS sequence"/>
</dbReference>
<accession>A0A7R9MB30</accession>
<reference evidence="1" key="1">
    <citation type="submission" date="2020-11" db="EMBL/GenBank/DDBJ databases">
        <authorList>
            <person name="Tran Van P."/>
        </authorList>
    </citation>
    <scope>NUCLEOTIDE SEQUENCE</scope>
</reference>
<name>A0A7R9MB30_9ACAR</name>
<evidence type="ECO:0000313" key="2">
    <source>
        <dbReference type="Proteomes" id="UP000728032"/>
    </source>
</evidence>
<organism evidence="1">
    <name type="scientific">Oppiella nova</name>
    <dbReference type="NCBI Taxonomy" id="334625"/>
    <lineage>
        <taxon>Eukaryota</taxon>
        <taxon>Metazoa</taxon>
        <taxon>Ecdysozoa</taxon>
        <taxon>Arthropoda</taxon>
        <taxon>Chelicerata</taxon>
        <taxon>Arachnida</taxon>
        <taxon>Acari</taxon>
        <taxon>Acariformes</taxon>
        <taxon>Sarcoptiformes</taxon>
        <taxon>Oribatida</taxon>
        <taxon>Brachypylina</taxon>
        <taxon>Oppioidea</taxon>
        <taxon>Oppiidae</taxon>
        <taxon>Oppiella</taxon>
    </lineage>
</organism>
<dbReference type="EMBL" id="OC925861">
    <property type="protein sequence ID" value="CAD7656393.1"/>
    <property type="molecule type" value="Genomic_DNA"/>
</dbReference>
<protein>
    <submittedName>
        <fullName evidence="1">Uncharacterized protein</fullName>
    </submittedName>
</protein>
<dbReference type="EMBL" id="CAJPVJ010011036">
    <property type="protein sequence ID" value="CAG2173580.1"/>
    <property type="molecule type" value="Genomic_DNA"/>
</dbReference>
<feature type="non-terminal residue" evidence="1">
    <location>
        <position position="1"/>
    </location>
</feature>
<evidence type="ECO:0000313" key="1">
    <source>
        <dbReference type="EMBL" id="CAD7656393.1"/>
    </source>
</evidence>
<gene>
    <name evidence="1" type="ORF">ONB1V03_LOCUS13030</name>
</gene>
<proteinExistence type="predicted"/>
<dbReference type="AlphaFoldDB" id="A0A7R9MB30"/>